<feature type="domain" description="RNB" evidence="5">
    <location>
        <begin position="1"/>
        <end position="237"/>
    </location>
</feature>
<keyword evidence="7" id="KW-1185">Reference proteome</keyword>
<dbReference type="InterPro" id="IPR012340">
    <property type="entry name" value="NA-bd_OB-fold"/>
</dbReference>
<proteinExistence type="predicted"/>
<keyword evidence="3" id="KW-0460">Magnesium</keyword>
<evidence type="ECO:0000313" key="6">
    <source>
        <dbReference type="EMBL" id="KAF5836944.1"/>
    </source>
</evidence>
<dbReference type="InterPro" id="IPR022966">
    <property type="entry name" value="RNase_II/R_CS"/>
</dbReference>
<dbReference type="PANTHER" id="PTHR23355">
    <property type="entry name" value="RIBONUCLEASE"/>
    <property type="match status" value="1"/>
</dbReference>
<feature type="compositionally biased region" description="Polar residues" evidence="4">
    <location>
        <begin position="502"/>
        <end position="523"/>
    </location>
</feature>
<dbReference type="SMART" id="SM00955">
    <property type="entry name" value="RNB"/>
    <property type="match status" value="1"/>
</dbReference>
<dbReference type="Proteomes" id="UP000815325">
    <property type="component" value="Unassembled WGS sequence"/>
</dbReference>
<dbReference type="PROSITE" id="PS01175">
    <property type="entry name" value="RIBONUCLEASE_II"/>
    <property type="match status" value="1"/>
</dbReference>
<comment type="caution">
    <text evidence="6">The sequence shown here is derived from an EMBL/GenBank/DDBJ whole genome shotgun (WGS) entry which is preliminary data.</text>
</comment>
<name>A0ABQ7GQR4_DUNSA</name>
<evidence type="ECO:0000256" key="2">
    <source>
        <dbReference type="ARBA" id="ARBA00016366"/>
    </source>
</evidence>
<dbReference type="SUPFAM" id="SSF50249">
    <property type="entry name" value="Nucleic acid-binding proteins"/>
    <property type="match status" value="1"/>
</dbReference>
<feature type="region of interest" description="Disordered" evidence="4">
    <location>
        <begin position="466"/>
        <end position="551"/>
    </location>
</feature>
<dbReference type="Pfam" id="PF00773">
    <property type="entry name" value="RNB"/>
    <property type="match status" value="1"/>
</dbReference>
<evidence type="ECO:0000259" key="5">
    <source>
        <dbReference type="SMART" id="SM00955"/>
    </source>
</evidence>
<accession>A0ABQ7GQR4</accession>
<dbReference type="InterPro" id="IPR050180">
    <property type="entry name" value="RNR_Ribonuclease"/>
</dbReference>
<evidence type="ECO:0000256" key="3">
    <source>
        <dbReference type="ARBA" id="ARBA00022842"/>
    </source>
</evidence>
<evidence type="ECO:0000313" key="7">
    <source>
        <dbReference type="Proteomes" id="UP000815325"/>
    </source>
</evidence>
<evidence type="ECO:0000256" key="1">
    <source>
        <dbReference type="ARBA" id="ARBA00001946"/>
    </source>
</evidence>
<dbReference type="EMBL" id="MU069636">
    <property type="protein sequence ID" value="KAF5836944.1"/>
    <property type="molecule type" value="Genomic_DNA"/>
</dbReference>
<feature type="compositionally biased region" description="Low complexity" evidence="4">
    <location>
        <begin position="477"/>
        <end position="486"/>
    </location>
</feature>
<sequence length="645" mass="68964">MLPSLLSEQLCSLRQGHERLAVSVIWTLASATDFTVRSVWYGRTIIRSRHELHYQQAQDIVDGKAPAPGDELPVQDRLTLAWALDILVRLTASLHAMRVENGALELSSSELRFTTDEKGQPVAVKAKPKVPMMDVVAEMMIWTNAAVAQRTAAAFPGAALLRNHPPPREEAFEQVRAVLEQGALGPSSKILAGAAVPGTAGAYHYGLALQYYTHFTSPIRRYADVVAHRQLLAALQASMQPLHQEQGSEPTNARPAPAPPIPHAELMVMAERMNEQHRASKAAQKECMELYLLLLLHSQPHVESALLISLQGRDQLDVFVPSIQLRGRVRVVDSRGRVQAPLTGAEEGSDAAAAAAAAASASLSLSVSEDKHHVAIVDTPTNTPVWSASMLERVWLMMDADGSRAHGPRLRMRLAAASHPMVQAKQAEIAAAKLEEGKAAAATAVQTTTTHSIGPAAQQMLAMKGINLPPTKPPSAPSTTPAATTTPVPPPLQPTLPDRTAASDSMQVHVQAQALPTQPSIASPSAVPPLAGMRPAHTPAAMSSEGQQQGDGMLPDVEDVLQGGGPVPGNLQACAHMPMIPGLGATASVLRHYQSALARYEAKLSQASLRRAGRHKQAWHQKLLLLQQHLGSSVRSSGEESKLLF</sequence>
<comment type="cofactor">
    <cofactor evidence="1">
        <name>Mg(2+)</name>
        <dbReference type="ChEBI" id="CHEBI:18420"/>
    </cofactor>
</comment>
<reference evidence="6" key="1">
    <citation type="submission" date="2017-08" db="EMBL/GenBank/DDBJ databases">
        <authorList>
            <person name="Polle J.E."/>
            <person name="Barry K."/>
            <person name="Cushman J."/>
            <person name="Schmutz J."/>
            <person name="Tran D."/>
            <person name="Hathwaick L.T."/>
            <person name="Yim W.C."/>
            <person name="Jenkins J."/>
            <person name="Mckie-Krisberg Z.M."/>
            <person name="Prochnik S."/>
            <person name="Lindquist E."/>
            <person name="Dockter R.B."/>
            <person name="Adam C."/>
            <person name="Molina H."/>
            <person name="Bunkerborg J."/>
            <person name="Jin E."/>
            <person name="Buchheim M."/>
            <person name="Magnuson J."/>
        </authorList>
    </citation>
    <scope>NUCLEOTIDE SEQUENCE</scope>
    <source>
        <strain evidence="6">CCAP 19/18</strain>
    </source>
</reference>
<evidence type="ECO:0000256" key="4">
    <source>
        <dbReference type="SAM" id="MobiDB-lite"/>
    </source>
</evidence>
<protein>
    <recommendedName>
        <fullName evidence="2">DIS3-like exonuclease 1</fullName>
    </recommendedName>
</protein>
<organism evidence="6 7">
    <name type="scientific">Dunaliella salina</name>
    <name type="common">Green alga</name>
    <name type="synonym">Protococcus salinus</name>
    <dbReference type="NCBI Taxonomy" id="3046"/>
    <lineage>
        <taxon>Eukaryota</taxon>
        <taxon>Viridiplantae</taxon>
        <taxon>Chlorophyta</taxon>
        <taxon>core chlorophytes</taxon>
        <taxon>Chlorophyceae</taxon>
        <taxon>CS clade</taxon>
        <taxon>Chlamydomonadales</taxon>
        <taxon>Dunaliellaceae</taxon>
        <taxon>Dunaliella</taxon>
    </lineage>
</organism>
<dbReference type="PANTHER" id="PTHR23355:SF30">
    <property type="entry name" value="DIS3-LIKE EXONUCLEASE 1"/>
    <property type="match status" value="1"/>
</dbReference>
<dbReference type="InterPro" id="IPR001900">
    <property type="entry name" value="RNase_II/R"/>
</dbReference>
<gene>
    <name evidence="6" type="ORF">DUNSADRAFT_5221</name>
</gene>